<evidence type="ECO:0000313" key="3">
    <source>
        <dbReference type="Proteomes" id="UP001345827"/>
    </source>
</evidence>
<name>A0AAV9PRL2_9PEZI</name>
<dbReference type="EMBL" id="JAXLQG010000041">
    <property type="protein sequence ID" value="KAK5527602.1"/>
    <property type="molecule type" value="Genomic_DNA"/>
</dbReference>
<evidence type="ECO:0000256" key="1">
    <source>
        <dbReference type="SAM" id="MobiDB-lite"/>
    </source>
</evidence>
<evidence type="ECO:0000313" key="2">
    <source>
        <dbReference type="EMBL" id="KAK5527602.1"/>
    </source>
</evidence>
<organism evidence="2 3">
    <name type="scientific">Vermiconidia calcicola</name>
    <dbReference type="NCBI Taxonomy" id="1690605"/>
    <lineage>
        <taxon>Eukaryota</taxon>
        <taxon>Fungi</taxon>
        <taxon>Dikarya</taxon>
        <taxon>Ascomycota</taxon>
        <taxon>Pezizomycotina</taxon>
        <taxon>Dothideomycetes</taxon>
        <taxon>Dothideomycetidae</taxon>
        <taxon>Mycosphaerellales</taxon>
        <taxon>Extremaceae</taxon>
        <taxon>Vermiconidia</taxon>
    </lineage>
</organism>
<protein>
    <submittedName>
        <fullName evidence="2">Uncharacterized protein</fullName>
    </submittedName>
</protein>
<accession>A0AAV9PRL2</accession>
<feature type="compositionally biased region" description="Polar residues" evidence="1">
    <location>
        <begin position="258"/>
        <end position="270"/>
    </location>
</feature>
<dbReference type="AlphaFoldDB" id="A0AAV9PRL2"/>
<proteinExistence type="predicted"/>
<gene>
    <name evidence="2" type="ORF">LTR25_011051</name>
</gene>
<reference evidence="2 3" key="1">
    <citation type="submission" date="2023-06" db="EMBL/GenBank/DDBJ databases">
        <title>Black Yeasts Isolated from many extreme environments.</title>
        <authorList>
            <person name="Coleine C."/>
            <person name="Stajich J.E."/>
            <person name="Selbmann L."/>
        </authorList>
    </citation>
    <scope>NUCLEOTIDE SEQUENCE [LARGE SCALE GENOMIC DNA]</scope>
    <source>
        <strain evidence="2 3">CCFEE 5887</strain>
    </source>
</reference>
<comment type="caution">
    <text evidence="2">The sequence shown here is derived from an EMBL/GenBank/DDBJ whole genome shotgun (WGS) entry which is preliminary data.</text>
</comment>
<feature type="region of interest" description="Disordered" evidence="1">
    <location>
        <begin position="258"/>
        <end position="324"/>
    </location>
</feature>
<dbReference type="Proteomes" id="UP001345827">
    <property type="component" value="Unassembled WGS sequence"/>
</dbReference>
<feature type="compositionally biased region" description="Basic and acidic residues" evidence="1">
    <location>
        <begin position="304"/>
        <end position="314"/>
    </location>
</feature>
<keyword evidence="3" id="KW-1185">Reference proteome</keyword>
<sequence length="457" mass="50816">MALTVGSLLAILSKYEPSTTLDELWTKEDAHNVLASVFDYVKRQTQVKKSSTTTPTIGAKNMEIIRGSEVIIPYDLPRWIANPSSFMTLDSMLQTETSVVTLQHAYELAFALSNNITSSVARLRFLCLLFFDISIAIWPSWINVTDKVINDIAMHLESTQVDKNLLREWIRTGRVFNDFIEEFGEGCLFFLPATVSNEGWQSIQNKVKDAICALKGLGIQQNISEEAGKLGKRIRLELKTPILSRAFQERQSNGFLDTTVTSASTPSPMSSGIVPGALPSQKEKDSRMISARRRSRQASTTSTDSRRIDADGLHHTSGNPQATPSLRFPGNGFLFCLCALLHSLGGQRVPERLLMSGTLPQQRWNSQGNVNTITIRDAGLHDHYVHVFATGHDLMQLLDFCIQEGVVSQTPLEDGSRSFSLCAQAQFSKKLEEEGIMLQGLIFLAHVFPREEALHDS</sequence>